<dbReference type="Pfam" id="PF01050">
    <property type="entry name" value="MannoseP_isomer"/>
    <property type="match status" value="1"/>
</dbReference>
<dbReference type="InterPro" id="IPR051161">
    <property type="entry name" value="Mannose-6P_isomerase_type2"/>
</dbReference>
<protein>
    <submittedName>
        <fullName evidence="2">Mannose-6-phosphate isomerase type 2</fullName>
    </submittedName>
</protein>
<dbReference type="GO" id="GO:0016853">
    <property type="term" value="F:isomerase activity"/>
    <property type="evidence" value="ECO:0007669"/>
    <property type="project" value="UniProtKB-KW"/>
</dbReference>
<dbReference type="Proteomes" id="UP000293638">
    <property type="component" value="Unassembled WGS sequence"/>
</dbReference>
<organism evidence="2 3">
    <name type="scientific">Motilibacter rhizosphaerae</name>
    <dbReference type="NCBI Taxonomy" id="598652"/>
    <lineage>
        <taxon>Bacteria</taxon>
        <taxon>Bacillati</taxon>
        <taxon>Actinomycetota</taxon>
        <taxon>Actinomycetes</taxon>
        <taxon>Motilibacterales</taxon>
        <taxon>Motilibacteraceae</taxon>
        <taxon>Motilibacter</taxon>
    </lineage>
</organism>
<reference evidence="2 3" key="1">
    <citation type="submission" date="2019-02" db="EMBL/GenBank/DDBJ databases">
        <title>Genomic Encyclopedia of Type Strains, Phase IV (KMG-IV): sequencing the most valuable type-strain genomes for metagenomic binning, comparative biology and taxonomic classification.</title>
        <authorList>
            <person name="Goeker M."/>
        </authorList>
    </citation>
    <scope>NUCLEOTIDE SEQUENCE [LARGE SCALE GENOMIC DNA]</scope>
    <source>
        <strain evidence="2 3">DSM 45622</strain>
    </source>
</reference>
<dbReference type="GO" id="GO:0005976">
    <property type="term" value="P:polysaccharide metabolic process"/>
    <property type="evidence" value="ECO:0007669"/>
    <property type="project" value="InterPro"/>
</dbReference>
<dbReference type="EMBL" id="SGXD01000003">
    <property type="protein sequence ID" value="RZS87082.1"/>
    <property type="molecule type" value="Genomic_DNA"/>
</dbReference>
<dbReference type="PANTHER" id="PTHR46390:SF1">
    <property type="entry name" value="MANNOSE-1-PHOSPHATE GUANYLYLTRANSFERASE"/>
    <property type="match status" value="1"/>
</dbReference>
<dbReference type="OrthoDB" id="9806359at2"/>
<sequence>MTQTTSETAAPPAPAVLVDERPWGRFEQLALNEQVTVKIITVDPGHRLSLQTHTSRDESWKVLEAGLVVEIGDRTWSPEVGEQVWIPRGTAHRVSCTGTAPARFVEVAYGHFDECDIVRLEDDYSREAVPSAVPEGTPSA</sequence>
<dbReference type="CDD" id="cd02213">
    <property type="entry name" value="cupin_PMI_typeII_C"/>
    <property type="match status" value="1"/>
</dbReference>
<gene>
    <name evidence="2" type="ORF">EV189_2504</name>
</gene>
<dbReference type="GO" id="GO:0004475">
    <property type="term" value="F:mannose-1-phosphate guanylyltransferase (GTP) activity"/>
    <property type="evidence" value="ECO:0007669"/>
    <property type="project" value="TreeGrafter"/>
</dbReference>
<dbReference type="GO" id="GO:0009298">
    <property type="term" value="P:GDP-mannose biosynthetic process"/>
    <property type="evidence" value="ECO:0007669"/>
    <property type="project" value="TreeGrafter"/>
</dbReference>
<name>A0A4Q7NPR3_9ACTN</name>
<evidence type="ECO:0000313" key="2">
    <source>
        <dbReference type="EMBL" id="RZS87082.1"/>
    </source>
</evidence>
<dbReference type="SUPFAM" id="SSF51182">
    <property type="entry name" value="RmlC-like cupins"/>
    <property type="match status" value="1"/>
</dbReference>
<comment type="caution">
    <text evidence="2">The sequence shown here is derived from an EMBL/GenBank/DDBJ whole genome shotgun (WGS) entry which is preliminary data.</text>
</comment>
<evidence type="ECO:0000259" key="1">
    <source>
        <dbReference type="Pfam" id="PF01050"/>
    </source>
</evidence>
<feature type="domain" description="Mannose-6-phosphate isomerase type II C-terminal" evidence="1">
    <location>
        <begin position="21"/>
        <end position="122"/>
    </location>
</feature>
<evidence type="ECO:0000313" key="3">
    <source>
        <dbReference type="Proteomes" id="UP000293638"/>
    </source>
</evidence>
<dbReference type="Gene3D" id="2.60.120.10">
    <property type="entry name" value="Jelly Rolls"/>
    <property type="match status" value="1"/>
</dbReference>
<keyword evidence="2" id="KW-0413">Isomerase</keyword>
<dbReference type="InterPro" id="IPR014710">
    <property type="entry name" value="RmlC-like_jellyroll"/>
</dbReference>
<keyword evidence="3" id="KW-1185">Reference proteome</keyword>
<dbReference type="InterPro" id="IPR001538">
    <property type="entry name" value="Man6P_isomerase-2_C"/>
</dbReference>
<dbReference type="AlphaFoldDB" id="A0A4Q7NPR3"/>
<dbReference type="InterPro" id="IPR011051">
    <property type="entry name" value="RmlC_Cupin_sf"/>
</dbReference>
<accession>A0A4Q7NPR3</accession>
<proteinExistence type="predicted"/>
<dbReference type="PANTHER" id="PTHR46390">
    <property type="entry name" value="MANNOSE-1-PHOSPHATE GUANYLYLTRANSFERASE"/>
    <property type="match status" value="1"/>
</dbReference>
<dbReference type="RefSeq" id="WP_130493263.1">
    <property type="nucleotide sequence ID" value="NZ_SGXD01000003.1"/>
</dbReference>